<dbReference type="Proteomes" id="UP000448867">
    <property type="component" value="Unassembled WGS sequence"/>
</dbReference>
<accession>A0A7X2J1Z5</accession>
<dbReference type="AlphaFoldDB" id="A0A7X2J1Z5"/>
<proteinExistence type="predicted"/>
<dbReference type="OrthoDB" id="9805025at2"/>
<organism evidence="1 2">
    <name type="scientific">Metabacillus lacus</name>
    <dbReference type="NCBI Taxonomy" id="1983721"/>
    <lineage>
        <taxon>Bacteria</taxon>
        <taxon>Bacillati</taxon>
        <taxon>Bacillota</taxon>
        <taxon>Bacilli</taxon>
        <taxon>Bacillales</taxon>
        <taxon>Bacillaceae</taxon>
        <taxon>Metabacillus</taxon>
    </lineage>
</organism>
<reference evidence="1 2" key="1">
    <citation type="submission" date="2019-11" db="EMBL/GenBank/DDBJ databases">
        <title>Bacillus lacus genome.</title>
        <authorList>
            <person name="Allen C.J."/>
            <person name="Newman J.D."/>
        </authorList>
    </citation>
    <scope>NUCLEOTIDE SEQUENCE [LARGE SCALE GENOMIC DNA]</scope>
    <source>
        <strain evidence="1 2">KCTC 33946</strain>
    </source>
</reference>
<name>A0A7X2J1Z5_9BACI</name>
<comment type="caution">
    <text evidence="1">The sequence shown here is derived from an EMBL/GenBank/DDBJ whole genome shotgun (WGS) entry which is preliminary data.</text>
</comment>
<evidence type="ECO:0000313" key="2">
    <source>
        <dbReference type="Proteomes" id="UP000448867"/>
    </source>
</evidence>
<sequence>MVKIVNFVFEEEADTKYYMTYFLRDGTWSLTDDNYFQEEEGVSDSSKEMKEDAKGILANLDLLPKQAEFLITESGTFQWIIQQSTYPSKDIENGLIMMDLKKDGSVGRLFYSNTENKFVRDVEILSTKEAYEKIKDGKFDQYNPFQQGDQLVVTDCELAYMYDSKGYYQPVYLFTGTLNGEEWSLHVTAIK</sequence>
<evidence type="ECO:0000313" key="1">
    <source>
        <dbReference type="EMBL" id="MRX73875.1"/>
    </source>
</evidence>
<dbReference type="RefSeq" id="WP_154309333.1">
    <property type="nucleotide sequence ID" value="NZ_WKKI01000049.1"/>
</dbReference>
<keyword evidence="2" id="KW-1185">Reference proteome</keyword>
<gene>
    <name evidence="1" type="ORF">GJU40_17205</name>
</gene>
<protein>
    <submittedName>
        <fullName evidence="1">Uncharacterized protein</fullName>
    </submittedName>
</protein>
<dbReference type="EMBL" id="WKKI01000049">
    <property type="protein sequence ID" value="MRX73875.1"/>
    <property type="molecule type" value="Genomic_DNA"/>
</dbReference>